<reference evidence="3" key="1">
    <citation type="journal article" date="2011" name="J. Bacteriol.">
        <title>Genome sequences of eight morphologically diverse alphaproteobacteria.</title>
        <authorList>
            <consortium name="US DOE Joint Genome Institute"/>
            <person name="Brown P.J."/>
            <person name="Kysela D.T."/>
            <person name="Buechlein A."/>
            <person name="Hemmerich C."/>
            <person name="Brun Y.V."/>
        </authorList>
    </citation>
    <scope>NUCLEOTIDE SEQUENCE [LARGE SCALE GENOMIC DNA]</scope>
    <source>
        <strain evidence="3">ATCC 51888 / DSM 1869 / NCIB 11706 / TK 0415</strain>
    </source>
</reference>
<dbReference type="HOGENOM" id="CLU_111458_0_0_5"/>
<dbReference type="RefSeq" id="WP_013216005.1">
    <property type="nucleotide sequence ID" value="NC_014313.1"/>
</dbReference>
<dbReference type="OrthoDB" id="1495896at2"/>
<evidence type="ECO:0000313" key="3">
    <source>
        <dbReference type="Proteomes" id="UP000002033"/>
    </source>
</evidence>
<keyword evidence="1" id="KW-0812">Transmembrane</keyword>
<dbReference type="STRING" id="582899.Hden_2045"/>
<organism evidence="2 3">
    <name type="scientific">Hyphomicrobium denitrificans (strain ATCC 51888 / DSM 1869 / NCIMB 11706 / TK 0415)</name>
    <dbReference type="NCBI Taxonomy" id="582899"/>
    <lineage>
        <taxon>Bacteria</taxon>
        <taxon>Pseudomonadati</taxon>
        <taxon>Pseudomonadota</taxon>
        <taxon>Alphaproteobacteria</taxon>
        <taxon>Hyphomicrobiales</taxon>
        <taxon>Hyphomicrobiaceae</taxon>
        <taxon>Hyphomicrobium</taxon>
    </lineage>
</organism>
<dbReference type="EMBL" id="CP002083">
    <property type="protein sequence ID" value="ADJ23846.1"/>
    <property type="molecule type" value="Genomic_DNA"/>
</dbReference>
<keyword evidence="1" id="KW-0472">Membrane</keyword>
<protein>
    <submittedName>
        <fullName evidence="2">FixH family protein</fullName>
    </submittedName>
</protein>
<feature type="transmembrane region" description="Helical" evidence="1">
    <location>
        <begin position="12"/>
        <end position="33"/>
    </location>
</feature>
<evidence type="ECO:0000313" key="2">
    <source>
        <dbReference type="EMBL" id="ADJ23846.1"/>
    </source>
</evidence>
<dbReference type="KEGG" id="hdn:Hden_2045"/>
<name>D8JPW2_HYPDA</name>
<sequence>MSAAVSEKGTIRGWHVLAALVGFFLIVTAVDVIMITKAVSTFSGDTADAYRKGLAYNHTLEEEALQDKRGWHESRSFDSATGRLSITVTDENKTPVDGLNLQADIGRAATDIFDRSFAFEPLGNGTYGAEIAGLSEGAWTLSVNASDNGKIVYRSRARIWKQP</sequence>
<accession>D8JPW2</accession>
<keyword evidence="1" id="KW-1133">Transmembrane helix</keyword>
<dbReference type="AlphaFoldDB" id="D8JPW2"/>
<keyword evidence="3" id="KW-1185">Reference proteome</keyword>
<dbReference type="Proteomes" id="UP000002033">
    <property type="component" value="Chromosome"/>
</dbReference>
<proteinExistence type="predicted"/>
<evidence type="ECO:0000256" key="1">
    <source>
        <dbReference type="SAM" id="Phobius"/>
    </source>
</evidence>
<dbReference type="InterPro" id="IPR008620">
    <property type="entry name" value="FixH"/>
</dbReference>
<dbReference type="Pfam" id="PF05751">
    <property type="entry name" value="FixH"/>
    <property type="match status" value="1"/>
</dbReference>
<gene>
    <name evidence="2" type="ordered locus">Hden_2045</name>
</gene>
<dbReference type="eggNOG" id="COG5456">
    <property type="taxonomic scope" value="Bacteria"/>
</dbReference>